<evidence type="ECO:0000256" key="1">
    <source>
        <dbReference type="SAM" id="MobiDB-lite"/>
    </source>
</evidence>
<accession>A0A1C3KJA2</accession>
<name>A0A1C3KJA2_PLAOA</name>
<feature type="compositionally biased region" description="Polar residues" evidence="1">
    <location>
        <begin position="213"/>
        <end position="233"/>
    </location>
</feature>
<evidence type="ECO:0000313" key="2">
    <source>
        <dbReference type="EMBL" id="SBT73924.1"/>
    </source>
</evidence>
<protein>
    <submittedName>
        <fullName evidence="2">STP1 protein</fullName>
    </submittedName>
</protein>
<evidence type="ECO:0000313" key="3">
    <source>
        <dbReference type="Proteomes" id="UP000243200"/>
    </source>
</evidence>
<gene>
    <name evidence="2" type="primary">PowCR01_000164700</name>
    <name evidence="2" type="ORF">POWCR01_000164700</name>
</gene>
<reference evidence="2 3" key="1">
    <citation type="submission" date="2016-06" db="EMBL/GenBank/DDBJ databases">
        <authorList>
            <consortium name="Pathogen Informatics"/>
        </authorList>
    </citation>
    <scope>NUCLEOTIDE SEQUENCE [LARGE SCALE GENOMIC DNA]</scope>
</reference>
<sequence length="460" mass="53149">MQRGQYNCDKIKAASKKKTNDIFIRYKTTILDGAIKIINKFMKDNRDGVHYKNLCEELLKYVRAQKKCVREEVLKEGKSLNAREWNKIVDALYTTFNSQKIKRLCYLEKDNDETKKKDVLNIHEVFRNFCIEKKPKETKSSLSFEECNEYLSWINGKKMYLQGIDPGYKYIEKYKEYFNIRNKCNYPWLISIIPDVTCTQFTRTKPTEKDSPSKSLADTDQTTTVVTHSNSPGGKNDTPAAVQPFSEGDGSPPSAKVPDSPQDKSPTQSKNGAGSDLNSHQDTFNIELEGTPVAESTPIFELRTIPQPAHDPKYLQFKNLFESDNYLRGKVIPHKYSYSTNIESSKHPKIFTSYVEGEPIKTNISKPYKFIPPELLHSQEFLQLLRSQRIVELLRLQQFRNLLFSKKFLSNLFRKERFTPPIIHSQQVMPAVPQRKFDVPKPKPIKTQVAFIPAELIIDP</sequence>
<organism evidence="2 3">
    <name type="scientific">Plasmodium ovale</name>
    <name type="common">malaria parasite P. ovale</name>
    <dbReference type="NCBI Taxonomy" id="36330"/>
    <lineage>
        <taxon>Eukaryota</taxon>
        <taxon>Sar</taxon>
        <taxon>Alveolata</taxon>
        <taxon>Apicomplexa</taxon>
        <taxon>Aconoidasida</taxon>
        <taxon>Haemosporida</taxon>
        <taxon>Plasmodiidae</taxon>
        <taxon>Plasmodium</taxon>
        <taxon>Plasmodium (Plasmodium)</taxon>
    </lineage>
</organism>
<dbReference type="EMBL" id="FLRJ01000559">
    <property type="protein sequence ID" value="SBT73924.1"/>
    <property type="molecule type" value="Genomic_DNA"/>
</dbReference>
<dbReference type="Proteomes" id="UP000243200">
    <property type="component" value="Unassembled WGS sequence"/>
</dbReference>
<proteinExistence type="predicted"/>
<feature type="compositionally biased region" description="Polar residues" evidence="1">
    <location>
        <begin position="263"/>
        <end position="280"/>
    </location>
</feature>
<dbReference type="AlphaFoldDB" id="A0A1C3KJA2"/>
<dbReference type="VEuPathDB" id="PlasmoDB:POWCR01_000164700"/>
<feature type="region of interest" description="Disordered" evidence="1">
    <location>
        <begin position="203"/>
        <end position="280"/>
    </location>
</feature>
<feature type="non-terminal residue" evidence="2">
    <location>
        <position position="460"/>
    </location>
</feature>